<protein>
    <submittedName>
        <fullName evidence="7">Radical SAM protein</fullName>
    </submittedName>
</protein>
<evidence type="ECO:0000313" key="8">
    <source>
        <dbReference type="Proteomes" id="UP000500953"/>
    </source>
</evidence>
<evidence type="ECO:0000313" key="7">
    <source>
        <dbReference type="EMBL" id="QIS18447.1"/>
    </source>
</evidence>
<dbReference type="InterPro" id="IPR007197">
    <property type="entry name" value="rSAM"/>
</dbReference>
<dbReference type="InterPro" id="IPR023885">
    <property type="entry name" value="4Fe4S-binding_SPASM_dom"/>
</dbReference>
<gene>
    <name evidence="7" type="ORF">F6W96_09290</name>
</gene>
<evidence type="ECO:0000256" key="3">
    <source>
        <dbReference type="ARBA" id="ARBA00023004"/>
    </source>
</evidence>
<dbReference type="EMBL" id="CP046173">
    <property type="protein sequence ID" value="QIS18447.1"/>
    <property type="molecule type" value="Genomic_DNA"/>
</dbReference>
<dbReference type="SFLD" id="SFLDS00029">
    <property type="entry name" value="Radical_SAM"/>
    <property type="match status" value="1"/>
</dbReference>
<organism evidence="7 8">
    <name type="scientific">Nocardia terpenica</name>
    <dbReference type="NCBI Taxonomy" id="455432"/>
    <lineage>
        <taxon>Bacteria</taxon>
        <taxon>Bacillati</taxon>
        <taxon>Actinomycetota</taxon>
        <taxon>Actinomycetes</taxon>
        <taxon>Mycobacteriales</taxon>
        <taxon>Nocardiaceae</taxon>
        <taxon>Nocardia</taxon>
    </lineage>
</organism>
<keyword evidence="1" id="KW-0949">S-adenosyl-L-methionine</keyword>
<dbReference type="Proteomes" id="UP000500953">
    <property type="component" value="Chromosome"/>
</dbReference>
<reference evidence="7 8" key="1">
    <citation type="journal article" date="2019" name="ACS Chem. Biol.">
        <title>Identification and Mobilization of a Cryptic Antibiotic Biosynthesis Gene Locus from a Human-Pathogenic Nocardia Isolate.</title>
        <authorList>
            <person name="Herisse M."/>
            <person name="Ishida K."/>
            <person name="Porter J.L."/>
            <person name="Howden B."/>
            <person name="Hertweck C."/>
            <person name="Stinear T.P."/>
            <person name="Pidot S.J."/>
        </authorList>
    </citation>
    <scope>NUCLEOTIDE SEQUENCE [LARGE SCALE GENOMIC DNA]</scope>
    <source>
        <strain evidence="7 8">AUSMDU00012715</strain>
    </source>
</reference>
<dbReference type="GO" id="GO:0003824">
    <property type="term" value="F:catalytic activity"/>
    <property type="evidence" value="ECO:0007669"/>
    <property type="project" value="InterPro"/>
</dbReference>
<dbReference type="AlphaFoldDB" id="A0A6G9YZA0"/>
<dbReference type="InterPro" id="IPR050377">
    <property type="entry name" value="Radical_SAM_PqqE_MftC-like"/>
</dbReference>
<proteinExistence type="predicted"/>
<dbReference type="GO" id="GO:0051536">
    <property type="term" value="F:iron-sulfur cluster binding"/>
    <property type="evidence" value="ECO:0007669"/>
    <property type="project" value="UniProtKB-KW"/>
</dbReference>
<dbReference type="PANTHER" id="PTHR11228">
    <property type="entry name" value="RADICAL SAM DOMAIN PROTEIN"/>
    <property type="match status" value="1"/>
</dbReference>
<keyword evidence="2" id="KW-0479">Metal-binding</keyword>
<dbReference type="Pfam" id="PF13186">
    <property type="entry name" value="SPASM"/>
    <property type="match status" value="1"/>
</dbReference>
<dbReference type="SFLD" id="SFLDG01067">
    <property type="entry name" value="SPASM/twitch_domain_containing"/>
    <property type="match status" value="1"/>
</dbReference>
<dbReference type="CDD" id="cd01335">
    <property type="entry name" value="Radical_SAM"/>
    <property type="match status" value="1"/>
</dbReference>
<dbReference type="Gene3D" id="3.20.20.70">
    <property type="entry name" value="Aldolase class I"/>
    <property type="match status" value="1"/>
</dbReference>
<evidence type="ECO:0000256" key="1">
    <source>
        <dbReference type="ARBA" id="ARBA00022691"/>
    </source>
</evidence>
<dbReference type="GO" id="GO:0046872">
    <property type="term" value="F:metal ion binding"/>
    <property type="evidence" value="ECO:0007669"/>
    <property type="project" value="UniProtKB-KW"/>
</dbReference>
<dbReference type="InterPro" id="IPR058240">
    <property type="entry name" value="rSAM_sf"/>
</dbReference>
<keyword evidence="4" id="KW-0411">Iron-sulfur</keyword>
<feature type="domain" description="4Fe4S-binding SPASM" evidence="6">
    <location>
        <begin position="260"/>
        <end position="318"/>
    </location>
</feature>
<evidence type="ECO:0000259" key="6">
    <source>
        <dbReference type="Pfam" id="PF13186"/>
    </source>
</evidence>
<dbReference type="InterPro" id="IPR013785">
    <property type="entry name" value="Aldolase_TIM"/>
</dbReference>
<dbReference type="CDD" id="cd21109">
    <property type="entry name" value="SPASM"/>
    <property type="match status" value="1"/>
</dbReference>
<dbReference type="SUPFAM" id="SSF102114">
    <property type="entry name" value="Radical SAM enzymes"/>
    <property type="match status" value="1"/>
</dbReference>
<dbReference type="Pfam" id="PF04055">
    <property type="entry name" value="Radical_SAM"/>
    <property type="match status" value="1"/>
</dbReference>
<sequence length="334" mass="37844">MVNSYPRVMVFPITMTCNSKCRSCGIWRLPETAKEHSGADLLAKVEGDPFLREHIESVNLSGGEPFTHPRIEKLMSGMLGNYERIKEICINTDGHLKSEIKAALAKTLPKCRERGVVLRIYISLDGIGRAHDRHRRHPGAFQLADEALNFLAEEEKKWGESLVTTASFTVTDRNSAQILPVLHYVRSLGVRVDYNLAARPEVFIGGAGLERRFQVTEEQFEQVRSAITEVCRYPDNLNFTSRYYATMLETLQSGRRSRGCFFPEKGFVLMPDGKAYICGTFLDFYFGNLLENDFETIWRGADRKSCRDNLIPGKCESCFSNSYEDWDLAVGALV</sequence>
<evidence type="ECO:0000256" key="2">
    <source>
        <dbReference type="ARBA" id="ARBA00022723"/>
    </source>
</evidence>
<evidence type="ECO:0000259" key="5">
    <source>
        <dbReference type="Pfam" id="PF04055"/>
    </source>
</evidence>
<feature type="domain" description="Radical SAM core" evidence="5">
    <location>
        <begin position="12"/>
        <end position="154"/>
    </location>
</feature>
<dbReference type="PANTHER" id="PTHR11228:SF7">
    <property type="entry name" value="PQQA PEPTIDE CYCLASE"/>
    <property type="match status" value="1"/>
</dbReference>
<evidence type="ECO:0000256" key="4">
    <source>
        <dbReference type="ARBA" id="ARBA00023014"/>
    </source>
</evidence>
<keyword evidence="3" id="KW-0408">Iron</keyword>
<accession>A0A6G9YZA0</accession>
<name>A0A6G9YZA0_9NOCA</name>